<proteinExistence type="predicted"/>
<evidence type="ECO:0000313" key="2">
    <source>
        <dbReference type="EMBL" id="KAF2026804.1"/>
    </source>
</evidence>
<dbReference type="AlphaFoldDB" id="A0A9P4LK88"/>
<dbReference type="PANTHER" id="PTHR33112">
    <property type="entry name" value="DOMAIN PROTEIN, PUTATIVE-RELATED"/>
    <property type="match status" value="1"/>
</dbReference>
<dbReference type="EMBL" id="ML978236">
    <property type="protein sequence ID" value="KAF2026804.1"/>
    <property type="molecule type" value="Genomic_DNA"/>
</dbReference>
<evidence type="ECO:0000259" key="1">
    <source>
        <dbReference type="Pfam" id="PF06985"/>
    </source>
</evidence>
<dbReference type="PANTHER" id="PTHR33112:SF11">
    <property type="entry name" value="HETEROKARYON INCOMPATIBILITY DOMAIN-CONTAINING PROTEIN"/>
    <property type="match status" value="1"/>
</dbReference>
<reference evidence="2" key="1">
    <citation type="journal article" date="2020" name="Stud. Mycol.">
        <title>101 Dothideomycetes genomes: a test case for predicting lifestyles and emergence of pathogens.</title>
        <authorList>
            <person name="Haridas S."/>
            <person name="Albert R."/>
            <person name="Binder M."/>
            <person name="Bloem J."/>
            <person name="Labutti K."/>
            <person name="Salamov A."/>
            <person name="Andreopoulos B."/>
            <person name="Baker S."/>
            <person name="Barry K."/>
            <person name="Bills G."/>
            <person name="Bluhm B."/>
            <person name="Cannon C."/>
            <person name="Castanera R."/>
            <person name="Culley D."/>
            <person name="Daum C."/>
            <person name="Ezra D."/>
            <person name="Gonzalez J."/>
            <person name="Henrissat B."/>
            <person name="Kuo A."/>
            <person name="Liang C."/>
            <person name="Lipzen A."/>
            <person name="Lutzoni F."/>
            <person name="Magnuson J."/>
            <person name="Mondo S."/>
            <person name="Nolan M."/>
            <person name="Ohm R."/>
            <person name="Pangilinan J."/>
            <person name="Park H.-J."/>
            <person name="Ramirez L."/>
            <person name="Alfaro M."/>
            <person name="Sun H."/>
            <person name="Tritt A."/>
            <person name="Yoshinaga Y."/>
            <person name="Zwiers L.-H."/>
            <person name="Turgeon B."/>
            <person name="Goodwin S."/>
            <person name="Spatafora J."/>
            <person name="Crous P."/>
            <person name="Grigoriev I."/>
        </authorList>
    </citation>
    <scope>NUCLEOTIDE SEQUENCE</scope>
    <source>
        <strain evidence="2">CBS 110217</strain>
    </source>
</reference>
<dbReference type="Pfam" id="PF06985">
    <property type="entry name" value="HET"/>
    <property type="match status" value="1"/>
</dbReference>
<dbReference type="OrthoDB" id="5362512at2759"/>
<name>A0A9P4LK88_9PLEO</name>
<gene>
    <name evidence="2" type="ORF">EK21DRAFT_73355</name>
</gene>
<evidence type="ECO:0000313" key="3">
    <source>
        <dbReference type="Proteomes" id="UP000799777"/>
    </source>
</evidence>
<organism evidence="2 3">
    <name type="scientific">Setomelanomma holmii</name>
    <dbReference type="NCBI Taxonomy" id="210430"/>
    <lineage>
        <taxon>Eukaryota</taxon>
        <taxon>Fungi</taxon>
        <taxon>Dikarya</taxon>
        <taxon>Ascomycota</taxon>
        <taxon>Pezizomycotina</taxon>
        <taxon>Dothideomycetes</taxon>
        <taxon>Pleosporomycetidae</taxon>
        <taxon>Pleosporales</taxon>
        <taxon>Pleosporineae</taxon>
        <taxon>Phaeosphaeriaceae</taxon>
        <taxon>Setomelanomma</taxon>
    </lineage>
</organism>
<protein>
    <submittedName>
        <fullName evidence="2">HET-domain-containing protein</fullName>
    </submittedName>
</protein>
<keyword evidence="3" id="KW-1185">Reference proteome</keyword>
<feature type="domain" description="Heterokaryon incompatibility" evidence="1">
    <location>
        <begin position="29"/>
        <end position="181"/>
    </location>
</feature>
<sequence>LLDFGDSRKSDALIRLIETADEEIAPNGYCTLSHCWGQARLTQLNELTSTSLRSGICIDHFPRAFRDAIIITKRLGTRYLWIDSLCIKQDSRSEWLRESALMHKVYSHSYCNISASASFDSSGGLFRTRNPRLLETTEVDLNVSGLDSGPQYVRCIVLDEFFWNNNLLNCVINSRGWVMQERLLTPRVLHFGEHQLFWECYEKDSCESSTHGLASVYATQLAFRFKELDLFPYMKNMANVATYTIWDKIIQMYSQTMLTIPGDKLVALFGVAKRMADAINDEYVAGIWRKRLVVTLPWCCPFQRQVDGSPSVRPKSYRAPTWSWASLDGMVEMLVVETLGDDDRNITIQVEDVQLQYATEDTTGIVTGGWLDLKGPLRPMQLSKLGDTTFKTWHMVPNGVRVRPQDPSKLGPNVYFDEAPFGDGAFDIDNVEQRLFYMTCRLPSKDSKYMHMLLLRLADGDTKLFERFGVAIASDGDDQEMLQADLKEKVKSLLPCLRYENGLHTIRII</sequence>
<dbReference type="Proteomes" id="UP000799777">
    <property type="component" value="Unassembled WGS sequence"/>
</dbReference>
<dbReference type="InterPro" id="IPR010730">
    <property type="entry name" value="HET"/>
</dbReference>
<feature type="non-terminal residue" evidence="2">
    <location>
        <position position="1"/>
    </location>
</feature>
<accession>A0A9P4LK88</accession>
<comment type="caution">
    <text evidence="2">The sequence shown here is derived from an EMBL/GenBank/DDBJ whole genome shotgun (WGS) entry which is preliminary data.</text>
</comment>